<dbReference type="OrthoDB" id="9814572at2"/>
<evidence type="ECO:0000313" key="1">
    <source>
        <dbReference type="EMBL" id="RXZ53411.1"/>
    </source>
</evidence>
<dbReference type="Pfam" id="PF20118">
    <property type="entry name" value="DUF6508"/>
    <property type="match status" value="1"/>
</dbReference>
<dbReference type="InterPro" id="IPR045425">
    <property type="entry name" value="DUF6508"/>
</dbReference>
<proteinExistence type="predicted"/>
<evidence type="ECO:0000313" key="2">
    <source>
        <dbReference type="Proteomes" id="UP000293345"/>
    </source>
</evidence>
<dbReference type="EMBL" id="SDPW01000001">
    <property type="protein sequence ID" value="RXZ53411.1"/>
    <property type="molecule type" value="Genomic_DNA"/>
</dbReference>
<organism evidence="1 2">
    <name type="scientific">Senegalimassilia faecalis</name>
    <dbReference type="NCBI Taxonomy" id="2509433"/>
    <lineage>
        <taxon>Bacteria</taxon>
        <taxon>Bacillati</taxon>
        <taxon>Actinomycetota</taxon>
        <taxon>Coriobacteriia</taxon>
        <taxon>Coriobacteriales</taxon>
        <taxon>Coriobacteriaceae</taxon>
        <taxon>Senegalimassilia</taxon>
    </lineage>
</organism>
<keyword evidence="2" id="KW-1185">Reference proteome</keyword>
<protein>
    <submittedName>
        <fullName evidence="1">Uncharacterized protein</fullName>
    </submittedName>
</protein>
<dbReference type="RefSeq" id="WP_129423117.1">
    <property type="nucleotide sequence ID" value="NZ_SDPW01000001.1"/>
</dbReference>
<comment type="caution">
    <text evidence="1">The sequence shown here is derived from an EMBL/GenBank/DDBJ whole genome shotgun (WGS) entry which is preliminary data.</text>
</comment>
<name>A0A4Q2K0K7_9ACTN</name>
<accession>A0A4Q2K0K7</accession>
<dbReference type="Proteomes" id="UP000293345">
    <property type="component" value="Unassembled WGS sequence"/>
</dbReference>
<reference evidence="1 2" key="1">
    <citation type="submission" date="2019-01" db="EMBL/GenBank/DDBJ databases">
        <title>Senegalimassilia sp. nov. KGMB04484 isolated human feces.</title>
        <authorList>
            <person name="Han K.-I."/>
            <person name="Kim J.-S."/>
            <person name="Lee K.C."/>
            <person name="Suh M.K."/>
            <person name="Eom M.K."/>
            <person name="Lee J.H."/>
            <person name="Park S.-H."/>
            <person name="Kang S.W."/>
            <person name="Park J.-E."/>
            <person name="Oh B.S."/>
            <person name="Yu S.Y."/>
            <person name="Choi S.-H."/>
            <person name="Lee D.H."/>
            <person name="Yoon H."/>
            <person name="Kim B.-Y."/>
            <person name="Lee J.H."/>
            <person name="Lee J.-S."/>
        </authorList>
    </citation>
    <scope>NUCLEOTIDE SEQUENCE [LARGE SCALE GENOMIC DNA]</scope>
    <source>
        <strain evidence="1 2">KGMB04484</strain>
    </source>
</reference>
<sequence length="145" mass="16466">MFESLTKHLPAIENAEGFGNWVVDRESKGTMNDPIKMPYVNYGTTVADVEQAIYDFVDEHPEYELTHYHDILERNGLEWSSQAMSGADVSELDGQAVMALLLGAVRAERFCDGALLGFFEDGSMRRWLLRLKEVDGRDGNEVRYE</sequence>
<dbReference type="AlphaFoldDB" id="A0A4Q2K0K7"/>
<gene>
    <name evidence="1" type="ORF">ET524_02065</name>
</gene>